<gene>
    <name evidence="1" type="ORF">GDO78_011615</name>
</gene>
<name>A0A8J6F244_ELECQ</name>
<dbReference type="AlphaFoldDB" id="A0A8J6F244"/>
<comment type="caution">
    <text evidence="1">The sequence shown here is derived from an EMBL/GenBank/DDBJ whole genome shotgun (WGS) entry which is preliminary data.</text>
</comment>
<keyword evidence="2" id="KW-1185">Reference proteome</keyword>
<dbReference type="Proteomes" id="UP000770717">
    <property type="component" value="Unassembled WGS sequence"/>
</dbReference>
<reference evidence="1" key="1">
    <citation type="thesis" date="2020" institute="ProQuest LLC" country="789 East Eisenhower Parkway, Ann Arbor, MI, USA">
        <title>Comparative Genomics and Chromosome Evolution.</title>
        <authorList>
            <person name="Mudd A.B."/>
        </authorList>
    </citation>
    <scope>NUCLEOTIDE SEQUENCE</scope>
    <source>
        <strain evidence="1">HN-11 Male</strain>
        <tissue evidence="1">Kidney and liver</tissue>
    </source>
</reference>
<organism evidence="1 2">
    <name type="scientific">Eleutherodactylus coqui</name>
    <name type="common">Puerto Rican coqui</name>
    <dbReference type="NCBI Taxonomy" id="57060"/>
    <lineage>
        <taxon>Eukaryota</taxon>
        <taxon>Metazoa</taxon>
        <taxon>Chordata</taxon>
        <taxon>Craniata</taxon>
        <taxon>Vertebrata</taxon>
        <taxon>Euteleostomi</taxon>
        <taxon>Amphibia</taxon>
        <taxon>Batrachia</taxon>
        <taxon>Anura</taxon>
        <taxon>Neobatrachia</taxon>
        <taxon>Hyloidea</taxon>
        <taxon>Eleutherodactylidae</taxon>
        <taxon>Eleutherodactylinae</taxon>
        <taxon>Eleutherodactylus</taxon>
        <taxon>Eleutherodactylus</taxon>
    </lineage>
</organism>
<dbReference type="OrthoDB" id="9909555at2759"/>
<sequence length="108" mass="12113">MARFQDLDESDLINLSSSVNSSREFVNENLSIGERLAIIKEFKGNLDLLVRKAGKGGVVILLKASLHRELNLDRLSDNAIYCPLTGDPTTSFNKGCMIYCFWVFVWGL</sequence>
<proteinExistence type="predicted"/>
<evidence type="ECO:0000313" key="1">
    <source>
        <dbReference type="EMBL" id="KAG9479679.1"/>
    </source>
</evidence>
<dbReference type="EMBL" id="WNTK01000007">
    <property type="protein sequence ID" value="KAG9479679.1"/>
    <property type="molecule type" value="Genomic_DNA"/>
</dbReference>
<evidence type="ECO:0000313" key="2">
    <source>
        <dbReference type="Proteomes" id="UP000770717"/>
    </source>
</evidence>
<protein>
    <submittedName>
        <fullName evidence="1">Uncharacterized protein</fullName>
    </submittedName>
</protein>
<accession>A0A8J6F244</accession>